<gene>
    <name evidence="4" type="ORF">ACFO3J_28115</name>
</gene>
<keyword evidence="1" id="KW-0723">Serine/threonine-protein kinase</keyword>
<name>A0ABV8HWH5_9ACTN</name>
<organism evidence="4 5">
    <name type="scientific">Streptomyces polygonati</name>
    <dbReference type="NCBI Taxonomy" id="1617087"/>
    <lineage>
        <taxon>Bacteria</taxon>
        <taxon>Bacillati</taxon>
        <taxon>Actinomycetota</taxon>
        <taxon>Actinomycetes</taxon>
        <taxon>Kitasatosporales</taxon>
        <taxon>Streptomycetaceae</taxon>
        <taxon>Streptomyces</taxon>
    </lineage>
</organism>
<proteinExistence type="predicted"/>
<feature type="domain" description="Histidine kinase/HSP90-like ATPase" evidence="3">
    <location>
        <begin position="35"/>
        <end position="147"/>
    </location>
</feature>
<dbReference type="PANTHER" id="PTHR35526:SF3">
    <property type="entry name" value="ANTI-SIGMA-F FACTOR RSBW"/>
    <property type="match status" value="1"/>
</dbReference>
<dbReference type="GO" id="GO:0005524">
    <property type="term" value="F:ATP binding"/>
    <property type="evidence" value="ECO:0007669"/>
    <property type="project" value="UniProtKB-KW"/>
</dbReference>
<dbReference type="InterPro" id="IPR036890">
    <property type="entry name" value="HATPase_C_sf"/>
</dbReference>
<dbReference type="RefSeq" id="WP_386435044.1">
    <property type="nucleotide sequence ID" value="NZ_JBHSBB010000024.1"/>
</dbReference>
<comment type="caution">
    <text evidence="4">The sequence shown here is derived from an EMBL/GenBank/DDBJ whole genome shotgun (WGS) entry which is preliminary data.</text>
</comment>
<dbReference type="Pfam" id="PF13581">
    <property type="entry name" value="HATPase_c_2"/>
    <property type="match status" value="1"/>
</dbReference>
<feature type="compositionally biased region" description="Low complexity" evidence="2">
    <location>
        <begin position="197"/>
        <end position="208"/>
    </location>
</feature>
<dbReference type="Gene3D" id="3.30.565.10">
    <property type="entry name" value="Histidine kinase-like ATPase, C-terminal domain"/>
    <property type="match status" value="1"/>
</dbReference>
<evidence type="ECO:0000259" key="3">
    <source>
        <dbReference type="Pfam" id="PF13581"/>
    </source>
</evidence>
<protein>
    <submittedName>
        <fullName evidence="4">ATP-binding protein</fullName>
    </submittedName>
</protein>
<evidence type="ECO:0000256" key="2">
    <source>
        <dbReference type="SAM" id="MobiDB-lite"/>
    </source>
</evidence>
<dbReference type="EMBL" id="JBHSBB010000024">
    <property type="protein sequence ID" value="MFC4035308.1"/>
    <property type="molecule type" value="Genomic_DNA"/>
</dbReference>
<dbReference type="InterPro" id="IPR050267">
    <property type="entry name" value="Anti-sigma-factor_SerPK"/>
</dbReference>
<feature type="region of interest" description="Disordered" evidence="2">
    <location>
        <begin position="197"/>
        <end position="225"/>
    </location>
</feature>
<accession>A0ABV8HWH5</accession>
<evidence type="ECO:0000313" key="4">
    <source>
        <dbReference type="EMBL" id="MFC4035308.1"/>
    </source>
</evidence>
<reference evidence="5" key="1">
    <citation type="journal article" date="2019" name="Int. J. Syst. Evol. Microbiol.">
        <title>The Global Catalogue of Microorganisms (GCM) 10K type strain sequencing project: providing services to taxonomists for standard genome sequencing and annotation.</title>
        <authorList>
            <consortium name="The Broad Institute Genomics Platform"/>
            <consortium name="The Broad Institute Genome Sequencing Center for Infectious Disease"/>
            <person name="Wu L."/>
            <person name="Ma J."/>
        </authorList>
    </citation>
    <scope>NUCLEOTIDE SEQUENCE [LARGE SCALE GENOMIC DNA]</scope>
    <source>
        <strain evidence="5">CGMCC 4.7237</strain>
    </source>
</reference>
<evidence type="ECO:0000313" key="5">
    <source>
        <dbReference type="Proteomes" id="UP001595765"/>
    </source>
</evidence>
<dbReference type="Proteomes" id="UP001595765">
    <property type="component" value="Unassembled WGS sequence"/>
</dbReference>
<dbReference type="CDD" id="cd16936">
    <property type="entry name" value="HATPase_RsbW-like"/>
    <property type="match status" value="1"/>
</dbReference>
<evidence type="ECO:0000256" key="1">
    <source>
        <dbReference type="ARBA" id="ARBA00022527"/>
    </source>
</evidence>
<keyword evidence="4" id="KW-0067">ATP-binding</keyword>
<keyword evidence="4" id="KW-0547">Nucleotide-binding</keyword>
<keyword evidence="5" id="KW-1185">Reference proteome</keyword>
<dbReference type="PANTHER" id="PTHR35526">
    <property type="entry name" value="ANTI-SIGMA-F FACTOR RSBW-RELATED"/>
    <property type="match status" value="1"/>
</dbReference>
<keyword evidence="1" id="KW-0808">Transferase</keyword>
<dbReference type="InterPro" id="IPR003594">
    <property type="entry name" value="HATPase_dom"/>
</dbReference>
<keyword evidence="1" id="KW-0418">Kinase</keyword>
<dbReference type="SUPFAM" id="SSF55874">
    <property type="entry name" value="ATPase domain of HSP90 chaperone/DNA topoisomerase II/histidine kinase"/>
    <property type="match status" value="1"/>
</dbReference>
<sequence>MSSSTSPGTAPPGACPLHPAVKSERSAVPYGFQVSADEAEVASARRRVVEAVRSWQAPLTEEAFDDLALLSSELITNAVRHTRAACEVTVRWTGARVRVEVTDVDPKRPVPREGSFDTEAGRGLLLVESLSADWGSVEVPAGKVVWFEVGAPHMDEKDGQLPVQLRGPACLAMEGDPGGTSAAAPSIDPARGRRLAAVDQPAPQAQVPCRSSARRTDRESPATTAAAPVVAPARYVCGRTALLSDAAISTPLSLAREGTYSAEDVERRVRCGQERHDPEVPHMGLVMDLRGLGEGAVWLRWLDGSPESAFTVAPDCPAGSPDGMDACCEFDSHDGGHSWELTDSLPPGDLEPAPALCRQDADCGRACG</sequence>